<dbReference type="EMBL" id="FN649736">
    <property type="protein sequence ID" value="CBN79836.1"/>
    <property type="molecule type" value="Genomic_DNA"/>
</dbReference>
<feature type="compositionally biased region" description="Basic residues" evidence="1">
    <location>
        <begin position="335"/>
        <end position="346"/>
    </location>
</feature>
<dbReference type="OrthoDB" id="19493at2759"/>
<feature type="compositionally biased region" description="Gly residues" evidence="1">
    <location>
        <begin position="1241"/>
        <end position="1250"/>
    </location>
</feature>
<dbReference type="InParanoid" id="D8LF16"/>
<feature type="compositionally biased region" description="Low complexity" evidence="1">
    <location>
        <begin position="1518"/>
        <end position="1529"/>
    </location>
</feature>
<dbReference type="EMBL" id="FN648000">
    <property type="protein sequence ID" value="CBN79836.1"/>
    <property type="molecule type" value="Genomic_DNA"/>
</dbReference>
<feature type="region of interest" description="Disordered" evidence="1">
    <location>
        <begin position="1512"/>
        <end position="1569"/>
    </location>
</feature>
<feature type="compositionally biased region" description="Pro residues" evidence="1">
    <location>
        <begin position="153"/>
        <end position="166"/>
    </location>
</feature>
<evidence type="ECO:0000259" key="2">
    <source>
        <dbReference type="PROSITE" id="PS50106"/>
    </source>
</evidence>
<feature type="region of interest" description="Disordered" evidence="1">
    <location>
        <begin position="318"/>
        <end position="376"/>
    </location>
</feature>
<reference evidence="3 4" key="1">
    <citation type="journal article" date="2010" name="Nature">
        <title>The Ectocarpus genome and the independent evolution of multicellularity in brown algae.</title>
        <authorList>
            <person name="Cock J.M."/>
            <person name="Sterck L."/>
            <person name="Rouze P."/>
            <person name="Scornet D."/>
            <person name="Allen A.E."/>
            <person name="Amoutzias G."/>
            <person name="Anthouard V."/>
            <person name="Artiguenave F."/>
            <person name="Aury J.M."/>
            <person name="Badger J.H."/>
            <person name="Beszteri B."/>
            <person name="Billiau K."/>
            <person name="Bonnet E."/>
            <person name="Bothwell J.H."/>
            <person name="Bowler C."/>
            <person name="Boyen C."/>
            <person name="Brownlee C."/>
            <person name="Carrano C.J."/>
            <person name="Charrier B."/>
            <person name="Cho G.Y."/>
            <person name="Coelho S.M."/>
            <person name="Collen J."/>
            <person name="Corre E."/>
            <person name="Da Silva C."/>
            <person name="Delage L."/>
            <person name="Delaroque N."/>
            <person name="Dittami S.M."/>
            <person name="Doulbeau S."/>
            <person name="Elias M."/>
            <person name="Farnham G."/>
            <person name="Gachon C.M."/>
            <person name="Gschloessl B."/>
            <person name="Heesch S."/>
            <person name="Jabbari K."/>
            <person name="Jubin C."/>
            <person name="Kawai H."/>
            <person name="Kimura K."/>
            <person name="Kloareg B."/>
            <person name="Kupper F.C."/>
            <person name="Lang D."/>
            <person name="Le Bail A."/>
            <person name="Leblanc C."/>
            <person name="Lerouge P."/>
            <person name="Lohr M."/>
            <person name="Lopez P.J."/>
            <person name="Martens C."/>
            <person name="Maumus F."/>
            <person name="Michel G."/>
            <person name="Miranda-Saavedra D."/>
            <person name="Morales J."/>
            <person name="Moreau H."/>
            <person name="Motomura T."/>
            <person name="Nagasato C."/>
            <person name="Napoli C.A."/>
            <person name="Nelson D.R."/>
            <person name="Nyvall-Collen P."/>
            <person name="Peters A.F."/>
            <person name="Pommier C."/>
            <person name="Potin P."/>
            <person name="Poulain J."/>
            <person name="Quesneville H."/>
            <person name="Read B."/>
            <person name="Rensing S.A."/>
            <person name="Ritter A."/>
            <person name="Rousvoal S."/>
            <person name="Samanta M."/>
            <person name="Samson G."/>
            <person name="Schroeder D.C."/>
            <person name="Segurens B."/>
            <person name="Strittmatter M."/>
            <person name="Tonon T."/>
            <person name="Tregear J.W."/>
            <person name="Valentin K."/>
            <person name="von Dassow P."/>
            <person name="Yamagishi T."/>
            <person name="Van de Peer Y."/>
            <person name="Wincker P."/>
        </authorList>
    </citation>
    <scope>NUCLEOTIDE SEQUENCE [LARGE SCALE GENOMIC DNA]</scope>
    <source>
        <strain evidence="4">Ec32 / CCAP1310/4</strain>
    </source>
</reference>
<dbReference type="InterPro" id="IPR036034">
    <property type="entry name" value="PDZ_sf"/>
</dbReference>
<dbReference type="PANTHER" id="PTHR40903">
    <property type="entry name" value="GLYCINE-RICH CELL WALL STRUCTURAL PROTEIN 1-LIKE"/>
    <property type="match status" value="1"/>
</dbReference>
<feature type="compositionally biased region" description="Low complexity" evidence="1">
    <location>
        <begin position="1708"/>
        <end position="1719"/>
    </location>
</feature>
<feature type="compositionally biased region" description="Low complexity" evidence="1">
    <location>
        <begin position="347"/>
        <end position="356"/>
    </location>
</feature>
<dbReference type="InterPro" id="IPR001478">
    <property type="entry name" value="PDZ"/>
</dbReference>
<feature type="region of interest" description="Disordered" evidence="1">
    <location>
        <begin position="1695"/>
        <end position="1721"/>
    </location>
</feature>
<feature type="compositionally biased region" description="Acidic residues" evidence="1">
    <location>
        <begin position="537"/>
        <end position="547"/>
    </location>
</feature>
<keyword evidence="4" id="KW-1185">Reference proteome</keyword>
<feature type="compositionally biased region" description="Gly residues" evidence="1">
    <location>
        <begin position="784"/>
        <end position="794"/>
    </location>
</feature>
<feature type="compositionally biased region" description="Low complexity" evidence="1">
    <location>
        <begin position="495"/>
        <end position="513"/>
    </location>
</feature>
<feature type="region of interest" description="Disordered" evidence="1">
    <location>
        <begin position="147"/>
        <end position="295"/>
    </location>
</feature>
<feature type="region of interest" description="Disordered" evidence="1">
    <location>
        <begin position="1464"/>
        <end position="1497"/>
    </location>
</feature>
<organism evidence="3 4">
    <name type="scientific">Ectocarpus siliculosus</name>
    <name type="common">Brown alga</name>
    <name type="synonym">Conferva siliculosa</name>
    <dbReference type="NCBI Taxonomy" id="2880"/>
    <lineage>
        <taxon>Eukaryota</taxon>
        <taxon>Sar</taxon>
        <taxon>Stramenopiles</taxon>
        <taxon>Ochrophyta</taxon>
        <taxon>PX clade</taxon>
        <taxon>Phaeophyceae</taxon>
        <taxon>Ectocarpales</taxon>
        <taxon>Ectocarpaceae</taxon>
        <taxon>Ectocarpus</taxon>
    </lineage>
</organism>
<evidence type="ECO:0000313" key="3">
    <source>
        <dbReference type="EMBL" id="CBN79836.1"/>
    </source>
</evidence>
<gene>
    <name evidence="3" type="ORF">Esi_0014_0186</name>
</gene>
<dbReference type="SUPFAM" id="SSF50156">
    <property type="entry name" value="PDZ domain-like"/>
    <property type="match status" value="1"/>
</dbReference>
<evidence type="ECO:0000313" key="4">
    <source>
        <dbReference type="Proteomes" id="UP000002630"/>
    </source>
</evidence>
<evidence type="ECO:0000256" key="1">
    <source>
        <dbReference type="SAM" id="MobiDB-lite"/>
    </source>
</evidence>
<feature type="region of interest" description="Disordered" evidence="1">
    <location>
        <begin position="629"/>
        <end position="648"/>
    </location>
</feature>
<feature type="compositionally biased region" description="Gly residues" evidence="1">
    <location>
        <begin position="1029"/>
        <end position="1042"/>
    </location>
</feature>
<name>D8LF16_ECTSI</name>
<dbReference type="PROSITE" id="PS50106">
    <property type="entry name" value="PDZ"/>
    <property type="match status" value="1"/>
</dbReference>
<feature type="region of interest" description="Disordered" evidence="1">
    <location>
        <begin position="783"/>
        <end position="827"/>
    </location>
</feature>
<protein>
    <recommendedName>
        <fullName evidence="2">PDZ domain-containing protein</fullName>
    </recommendedName>
</protein>
<accession>D8LF16</accession>
<feature type="compositionally biased region" description="Gly residues" evidence="1">
    <location>
        <begin position="357"/>
        <end position="369"/>
    </location>
</feature>
<feature type="compositionally biased region" description="Basic and acidic residues" evidence="1">
    <location>
        <begin position="1207"/>
        <end position="1222"/>
    </location>
</feature>
<feature type="compositionally biased region" description="Polar residues" evidence="1">
    <location>
        <begin position="920"/>
        <end position="944"/>
    </location>
</feature>
<dbReference type="Gene3D" id="2.30.42.10">
    <property type="match status" value="1"/>
</dbReference>
<dbReference type="STRING" id="2880.D8LF16"/>
<feature type="compositionally biased region" description="Gly residues" evidence="1">
    <location>
        <begin position="1559"/>
        <end position="1569"/>
    </location>
</feature>
<feature type="region of interest" description="Disordered" evidence="1">
    <location>
        <begin position="917"/>
        <end position="944"/>
    </location>
</feature>
<feature type="region of interest" description="Disordered" evidence="1">
    <location>
        <begin position="1204"/>
        <end position="1272"/>
    </location>
</feature>
<dbReference type="Proteomes" id="UP000002630">
    <property type="component" value="Linkage Group LG11"/>
</dbReference>
<feature type="region of interest" description="Disordered" evidence="1">
    <location>
        <begin position="430"/>
        <end position="547"/>
    </location>
</feature>
<proteinExistence type="predicted"/>
<dbReference type="PANTHER" id="PTHR40903:SF1">
    <property type="entry name" value="HYPHALLY REGULATED CELL WALL PROTEIN 3"/>
    <property type="match status" value="1"/>
</dbReference>
<feature type="compositionally biased region" description="Low complexity" evidence="1">
    <location>
        <begin position="443"/>
        <end position="455"/>
    </location>
</feature>
<feature type="domain" description="PDZ" evidence="2">
    <location>
        <begin position="54"/>
        <end position="123"/>
    </location>
</feature>
<feature type="region of interest" description="Disordered" evidence="1">
    <location>
        <begin position="1026"/>
        <end position="1049"/>
    </location>
</feature>
<sequence>MLLVSGMMGVKRQCMGTLRSRRESRIPTHLVTVTELPVSAMDDPNPFVPPSQYEVRLNVSRGLGLSLNITGNDVRVKGFSTVQGGDIGPAQACGDIQVGDALVRVNHEQLNLLNHENVVRVLRGLLRTTGSQVLLLRFAYAEDSPRLLRATTSPPPPPPPPLPPKTRVPRPSTMENPRSEPRVSHGGLDTEEAFRSESWHGSSKPPRAREGQGQGREMARSVSPHRRTGPAVLRSQSLGEGGPPTVAGFARKGSGAEAGHKEGEWEGWTVDGMRPRGKRRGELWGEPELGLAGGDGGSRHIYLGDMGHARVQRTLQAIAEDVQPPPPLPRELYRGRRRRRPRRRRSSSSLPLARASAGGGGGGGGGASGGEEAEEEVGGVINLVSCQGVVQAEVSRLEGELERQRARLARRNRRSSARSLVAKMLHKCGPSALFSDDSPSPTARGSGRGPAAGAFSRRRSSLAGGTGASWREENSGGGLGRPSDGDLTDSSDDISGTVARRATAAAARVSGEASGVGQGEDGFSIDDDEQQQQQQQQEEEEEEEEEGACDIFLEAVSTAGLQDELLCNRDVEVLGVDPPRPLPAAAYDLQTALESVQHFATQTLAGVVQAAAVRGSDLYDNDYDPLSGARSPRHLAGGGRAGKGSAAKEAREGGVAAGLVEEWEAAWPPRELTAALGLVTARQMAHAMRCDTEPLIQIWMRCFTPVDAKHRTKLWGGLAPPPSVNDRFLEAGRWHRQLVCGLLTLYAQVHMSWPFLARPKDDPDAVGLRSLRLETTWFGTQEDVGGGGGGGGIAEPGNAAAEEESPIGAGSAAGSWDEAGGGAVGRGPLQWDEEKAVGFIQDYGAYLEGDAVAAAASCREMEWALDEVLRLAEQCEDYKSKERVLHQLLRGPRTPSMTTVSGRSSPTVWHQRSAMFGTTPARSPANSISTTGTRTPGNWTPTIMSPSRAAFPSYQLPSEAMSAGGGGGGSGWKDGDGFGGTLDAALSSGPMEEDAVRKALGLLVPPADPAGNVVEDENHRRHANAEHGQGVGFSGHEAGGSGRLLSQTTKQAPGGAPLCLLLNNLRELFRWDVAAAAEMCADAFPGVRPWNVHHALHRDQDKPWTTSEPVTPVGGGTARYQAQAPPAGAGVAGGDGDGGTRTDAAFHAYLWAVLRKHPGECRGDWKVIQRCLQLSLRLSTKLRSLPSDHPLHSFCKAATRNFKRRRRADDPATRETGVRHPEGAFSTDGRGQFHNSRRWRAGGGSGGGSGMRTPTGDLRLGVEDSGETGDGSAWRRYSDVVEELVSQWCKHGDAFGLDPLWLLPKLRAHKNWPVAFRICGAIACSWEEQGERGHQMSTGVISHCHATAAADGLEEGHDYDSLVSTLPVFDTLADACFATFNDGDTETLAAALGTTWAADGALRRVSLRARPPPLRGDDGGGVSPGQQAVAASLSVEESQVLGQVSAYGNVAAAAAAAGPEFGHQSPIGMQGSSSARAGACAQEESHEASGGGGGWVEESRMVDVVRGLARRCSGQPVGADDAGGSNNDGGDADGRGDADLGCSSTGGGDASMASEDPEGGSGGGSGGGGGGAAGSLGALSLLELAEAVLDGVGPEATGDVLAACPHLLEGIPPKFFQDLADRQAALSQQRALEAALLHQATAAIWASRGRRRATVTGAGDTGDSSDASPLGPRLAWLACEELTSFFQDNANSASASPNARLLGGEPGSAGSSCAGSPPGLQHHHRATMEVFAAGIGGDNLSRVFNGSGGNDDGLFRSLRRKEPGSVSQGLVASMGVNLDLNLVLPGNAHRGAAFDPASPCGFCGLALSGGGVACDGGGEEGEGELVLCACGRGIHSRCLAAAGWEGGWDSGRWYEAGSMLVFPCPQCA</sequence>